<evidence type="ECO:0000313" key="2">
    <source>
        <dbReference type="EMBL" id="BBE28988.1"/>
    </source>
</evidence>
<dbReference type="SUPFAM" id="SSF56112">
    <property type="entry name" value="Protein kinase-like (PK-like)"/>
    <property type="match status" value="1"/>
</dbReference>
<dbReference type="InterPro" id="IPR004119">
    <property type="entry name" value="EcKL"/>
</dbReference>
<reference evidence="2" key="1">
    <citation type="journal article" date="2018" name="J. Insect Biotechnol. Sericology">
        <title>Construction of a BAC library and selection of BACs containing orthologs of Bombyx mori genes in Stenopsyche marmorata (Trichoptera:Stenopsychidae).</title>
        <authorList>
            <person name="Fujimoto T."/>
            <person name="Okumura A."/>
            <person name="Yoshido A."/>
            <person name="Yasukochi Y."/>
            <person name="Suzuki G."/>
            <person name="Sahara K."/>
        </authorList>
    </citation>
    <scope>NUCLEOTIDE SEQUENCE</scope>
    <source>
        <tissue evidence="2">Whole body</tissue>
    </source>
</reference>
<dbReference type="PANTHER" id="PTHR11012">
    <property type="entry name" value="PROTEIN KINASE-LIKE DOMAIN-CONTAINING"/>
    <property type="match status" value="1"/>
</dbReference>
<dbReference type="AlphaFoldDB" id="A0A2Z6FLE8"/>
<dbReference type="InterPro" id="IPR011009">
    <property type="entry name" value="Kinase-like_dom_sf"/>
</dbReference>
<dbReference type="Pfam" id="PF02958">
    <property type="entry name" value="EcKL"/>
    <property type="match status" value="1"/>
</dbReference>
<proteinExistence type="evidence at transcript level"/>
<dbReference type="PANTHER" id="PTHR11012:SF30">
    <property type="entry name" value="PROTEIN KINASE-LIKE DOMAIN-CONTAINING"/>
    <property type="match status" value="1"/>
</dbReference>
<sequence length="400" mass="46524">MASASNNVEDVGMPPFATKMIRKLARHLRFEDYQISVGRGSFNGDNFLGEIFRVNISGRKVNKIMRTVNLIVKIAPKSMRLRRVLPVRRFFVREIQSHLYLFPALDDLQSSAHLPMEERFYFTTSYECVPNEHHEMIVIEDHSANGFQKYDRLKPLDYDHLQLCITNLARFHATSFVLYSKDTETFQAVSSSFVQKLRSNDGTNSYFSRFVPPVVSLLDDQNDQNRIIRFVNSILNGRDPFSADETCPYNVLTHGDFWINNLLFKYIEGKVTDMRVLDWQTTRWASPIIDIAYIIFTGTDQATRANHYEEMLNLYYKVLARNITRMGSNIAVCYPEHVYRDQIKRMMPFGLQIAIFGLPIVLSEITDDTINNNNEQGELSENCKQRLKDIMLYFLRGNMI</sequence>
<name>A0A2Z6FLE8_9NEOP</name>
<dbReference type="InterPro" id="IPR015897">
    <property type="entry name" value="CHK_kinase-like"/>
</dbReference>
<dbReference type="SMART" id="SM00587">
    <property type="entry name" value="CHK"/>
    <property type="match status" value="1"/>
</dbReference>
<feature type="domain" description="CHK kinase-like" evidence="1">
    <location>
        <begin position="137"/>
        <end position="325"/>
    </location>
</feature>
<dbReference type="Gene3D" id="3.90.1200.10">
    <property type="match status" value="1"/>
</dbReference>
<accession>A0A2Z6FLE8</accession>
<evidence type="ECO:0000259" key="1">
    <source>
        <dbReference type="SMART" id="SM00587"/>
    </source>
</evidence>
<dbReference type="EMBL" id="LC384845">
    <property type="protein sequence ID" value="BBE28988.1"/>
    <property type="molecule type" value="mRNA"/>
</dbReference>
<protein>
    <recommendedName>
        <fullName evidence="1">CHK kinase-like domain-containing protein</fullName>
    </recommendedName>
</protein>
<organism evidence="2">
    <name type="scientific">Stenopsyche marmorata</name>
    <dbReference type="NCBI Taxonomy" id="177930"/>
    <lineage>
        <taxon>Eukaryota</taxon>
        <taxon>Metazoa</taxon>
        <taxon>Ecdysozoa</taxon>
        <taxon>Arthropoda</taxon>
        <taxon>Hexapoda</taxon>
        <taxon>Insecta</taxon>
        <taxon>Pterygota</taxon>
        <taxon>Neoptera</taxon>
        <taxon>Endopterygota</taxon>
        <taxon>Trichoptera</taxon>
        <taxon>Annulipalpia</taxon>
        <taxon>Philopotamoidea</taxon>
        <taxon>Stenopsychidae</taxon>
        <taxon>Stenopsychinae</taxon>
        <taxon>Stenopsyche</taxon>
    </lineage>
</organism>